<dbReference type="Proteomes" id="UP001176521">
    <property type="component" value="Unassembled WGS sequence"/>
</dbReference>
<keyword evidence="3" id="KW-1185">Reference proteome</keyword>
<sequence length="654" mass="71776">MQVFTRTARISALFTILLLFVTAINASLFRRAPAGSACTTSTQCDSGSCNTRGQCDLACAVDSDCAELGQTCSATTQVCEPLQYNDPCDPTLMKQCATQRCLFRRPVPLTPEPPQYLCSYLDGGSACFADSDCGSRSCVGGTCALSAGDAPCVSNFDCVSGVCDVNNAKCKLGPGDPCGGSYGCMTDQCTNGVCGPALRGMACTQNSQCLSNNCEARTDVLDCREGFAQSVCLPTKRCGTGVNGASCRLPTDCDSNFCDFATNTCKPYSPFTANPSAFALGAACRKNTDCASLRCSMGGFGYVCMPQFSGQACTDSAMCASTKCDAATQTCAISKTGEPCGDPLDCVSGACRTVCLASPGEACTNDNQCGSYQCYQGKCVAYTSSSQHLCSKSSDCLSGHCIRDLTYRDPSGRRQGEVFPGSFCATSNDGETCQTKSDCYRQNCRDFDLFRVRHSNCDIFDLQLCVVDDHNNDNEHLNFFCNVIVLHEPQHGHVEHHHFFHDDDYLQIHFYFERDIYAQPDFDCKLNFILDFKVICVFDRLADHVDLDLEVLLHDEQVELICDFEHSVYDQDQFNNNYFQQADLILYDDLDKVKHRLVNVHGFDFGHYHQGLEHDEQGFQHNQQELDLDLDLDQHEIGLHHLVKAECDQHVDDE</sequence>
<evidence type="ECO:0008006" key="4">
    <source>
        <dbReference type="Google" id="ProtNLM"/>
    </source>
</evidence>
<evidence type="ECO:0000313" key="3">
    <source>
        <dbReference type="Proteomes" id="UP001176521"/>
    </source>
</evidence>
<organism evidence="2 3">
    <name type="scientific">Tilletia horrida</name>
    <dbReference type="NCBI Taxonomy" id="155126"/>
    <lineage>
        <taxon>Eukaryota</taxon>
        <taxon>Fungi</taxon>
        <taxon>Dikarya</taxon>
        <taxon>Basidiomycota</taxon>
        <taxon>Ustilaginomycotina</taxon>
        <taxon>Exobasidiomycetes</taxon>
        <taxon>Tilletiales</taxon>
        <taxon>Tilletiaceae</taxon>
        <taxon>Tilletia</taxon>
    </lineage>
</organism>
<gene>
    <name evidence="2" type="ORF">OC842_002956</name>
</gene>
<evidence type="ECO:0000256" key="1">
    <source>
        <dbReference type="SAM" id="SignalP"/>
    </source>
</evidence>
<comment type="caution">
    <text evidence="2">The sequence shown here is derived from an EMBL/GenBank/DDBJ whole genome shotgun (WGS) entry which is preliminary data.</text>
</comment>
<dbReference type="AlphaFoldDB" id="A0AAN6GCC0"/>
<reference evidence="2" key="1">
    <citation type="journal article" date="2023" name="PhytoFront">
        <title>Draft Genome Resources of Seven Strains of Tilletia horrida, Causal Agent of Kernel Smut of Rice.</title>
        <authorList>
            <person name="Khanal S."/>
            <person name="Antony Babu S."/>
            <person name="Zhou X.G."/>
        </authorList>
    </citation>
    <scope>NUCLEOTIDE SEQUENCE</scope>
    <source>
        <strain evidence="2">TX3</strain>
    </source>
</reference>
<name>A0AAN6GCC0_9BASI</name>
<feature type="signal peptide" evidence="1">
    <location>
        <begin position="1"/>
        <end position="26"/>
    </location>
</feature>
<dbReference type="EMBL" id="JAPDMQ010000136">
    <property type="protein sequence ID" value="KAK0533477.1"/>
    <property type="molecule type" value="Genomic_DNA"/>
</dbReference>
<keyword evidence="1" id="KW-0732">Signal</keyword>
<protein>
    <recommendedName>
        <fullName evidence="4">Dickkopf N-terminal cysteine-rich domain-containing protein</fullName>
    </recommendedName>
</protein>
<proteinExistence type="predicted"/>
<evidence type="ECO:0000313" key="2">
    <source>
        <dbReference type="EMBL" id="KAK0533477.1"/>
    </source>
</evidence>
<feature type="chain" id="PRO_5042938025" description="Dickkopf N-terminal cysteine-rich domain-containing protein" evidence="1">
    <location>
        <begin position="27"/>
        <end position="654"/>
    </location>
</feature>
<accession>A0AAN6GCC0</accession>